<dbReference type="WBParaSite" id="Pan_g16733.t1">
    <property type="protein sequence ID" value="Pan_g16733.t1"/>
    <property type="gene ID" value="Pan_g16733"/>
</dbReference>
<keyword evidence="1" id="KW-1133">Transmembrane helix</keyword>
<dbReference type="SUPFAM" id="SSF53649">
    <property type="entry name" value="Alkaline phosphatase-like"/>
    <property type="match status" value="1"/>
</dbReference>
<feature type="transmembrane region" description="Helical" evidence="1">
    <location>
        <begin position="17"/>
        <end position="34"/>
    </location>
</feature>
<dbReference type="Proteomes" id="UP000492821">
    <property type="component" value="Unassembled WGS sequence"/>
</dbReference>
<dbReference type="Gene3D" id="3.40.720.10">
    <property type="entry name" value="Alkaline Phosphatase, subunit A"/>
    <property type="match status" value="1"/>
</dbReference>
<name>A0A7E4V672_PANRE</name>
<dbReference type="PANTHER" id="PTHR10974">
    <property type="entry name" value="FI08016P-RELATED"/>
    <property type="match status" value="1"/>
</dbReference>
<dbReference type="FunFam" id="3.40.720.10:FF:000017">
    <property type="entry name" value="Predicted protein"/>
    <property type="match status" value="1"/>
</dbReference>
<dbReference type="PANTHER" id="PTHR10974:SF48">
    <property type="entry name" value="SULFATASE DOMAIN-CONTAINING PROTEIN"/>
    <property type="match status" value="1"/>
</dbReference>
<keyword evidence="1" id="KW-0472">Membrane</keyword>
<evidence type="ECO:0000256" key="1">
    <source>
        <dbReference type="SAM" id="Phobius"/>
    </source>
</evidence>
<evidence type="ECO:0000313" key="2">
    <source>
        <dbReference type="Proteomes" id="UP000492821"/>
    </source>
</evidence>
<keyword evidence="2" id="KW-1185">Reference proteome</keyword>
<reference evidence="2" key="1">
    <citation type="journal article" date="2013" name="Genetics">
        <title>The draft genome and transcriptome of Panagrellus redivivus are shaped by the harsh demands of a free-living lifestyle.</title>
        <authorList>
            <person name="Srinivasan J."/>
            <person name="Dillman A.R."/>
            <person name="Macchietto M.G."/>
            <person name="Heikkinen L."/>
            <person name="Lakso M."/>
            <person name="Fracchia K.M."/>
            <person name="Antoshechkin I."/>
            <person name="Mortazavi A."/>
            <person name="Wong G."/>
            <person name="Sternberg P.W."/>
        </authorList>
    </citation>
    <scope>NUCLEOTIDE SEQUENCE [LARGE SCALE GENOMIC DNA]</scope>
    <source>
        <strain evidence="2">MT8872</strain>
    </source>
</reference>
<dbReference type="AlphaFoldDB" id="A0A7E4V672"/>
<proteinExistence type="predicted"/>
<evidence type="ECO:0000313" key="3">
    <source>
        <dbReference type="WBParaSite" id="Pan_g16733.t1"/>
    </source>
</evidence>
<dbReference type="CDD" id="cd16021">
    <property type="entry name" value="ALP_like"/>
    <property type="match status" value="1"/>
</dbReference>
<keyword evidence="1" id="KW-0812">Transmembrane</keyword>
<dbReference type="InterPro" id="IPR017850">
    <property type="entry name" value="Alkaline_phosphatase_core_sf"/>
</dbReference>
<accession>A0A7E4V672</accession>
<dbReference type="GO" id="GO:0005615">
    <property type="term" value="C:extracellular space"/>
    <property type="evidence" value="ECO:0007669"/>
    <property type="project" value="TreeGrafter"/>
</dbReference>
<sequence length="628" mass="72391">MLPQRSRLFRRSRFKKAHLIVLVATLLCLWYYYFGYETNDYYKISLQYAVGTESETCELPHIDPYDPSILKYIHPVRPLTCATLQKEYTVLVNGTIRFLTYPSDLNCQYRCFQRANGSDDNLDYGPWKQLENTTKTACEFLETGCWKKFPPLRVYANLHSQIAPKPEVLKRKRHRKTPSVLLFVVDSVSNSNWQRNLPKTLKVLTNSYNATVFNGFTKVGDNSFPNAAAFLTGKRVQTAGYPSEMPDDMTQQFFDDWPIIWKQYSDAGAATFYAEDYPAFNLFRYLAKGFKNPPTDHYFRPFWLQLYGSLLHRRSTHLCYGNRKCHNIQLDYLEQFLSAYDGKIPMFALNWLTELGHDWLNQVGVGDDDISKFFERMEPILKNSFVFVFGDHGHRFDPIRQTVIGRIEERMPFFSLSLPEELRNGKIGSIVRENSNKLASFWDLYVTLRDILDIDFGKDFESQKTPDFRKYSSRGLSLLRPLPNLRNCSAAGIPEEFCTCQREKSVPISDPNVQSAANAIIMKVNSILASEGKKCAILRLSKIMHAQTFAPPQHLTRNFFGTAGFSVNFRVALIAEPSDAFFEGTVRFDPSAKYQFAVIGDINRINKYGNQSTCVGTQLLRKYCYCVE</sequence>
<reference evidence="3" key="2">
    <citation type="submission" date="2020-10" db="UniProtKB">
        <authorList>
            <consortium name="WormBaseParasite"/>
        </authorList>
    </citation>
    <scope>IDENTIFICATION</scope>
</reference>
<dbReference type="Pfam" id="PF02995">
    <property type="entry name" value="DUF229"/>
    <property type="match status" value="1"/>
</dbReference>
<dbReference type="InterPro" id="IPR004245">
    <property type="entry name" value="DUF229"/>
</dbReference>
<organism evidence="2 3">
    <name type="scientific">Panagrellus redivivus</name>
    <name type="common">Microworm</name>
    <dbReference type="NCBI Taxonomy" id="6233"/>
    <lineage>
        <taxon>Eukaryota</taxon>
        <taxon>Metazoa</taxon>
        <taxon>Ecdysozoa</taxon>
        <taxon>Nematoda</taxon>
        <taxon>Chromadorea</taxon>
        <taxon>Rhabditida</taxon>
        <taxon>Tylenchina</taxon>
        <taxon>Panagrolaimomorpha</taxon>
        <taxon>Panagrolaimoidea</taxon>
        <taxon>Panagrolaimidae</taxon>
        <taxon>Panagrellus</taxon>
    </lineage>
</organism>
<protein>
    <submittedName>
        <fullName evidence="3">Sulfatase N-terminal domain-containing protein</fullName>
    </submittedName>
</protein>